<evidence type="ECO:0000256" key="1">
    <source>
        <dbReference type="SAM" id="MobiDB-lite"/>
    </source>
</evidence>
<name>A0A225D4A6_9BACT</name>
<proteinExistence type="predicted"/>
<dbReference type="OrthoDB" id="270546at2"/>
<dbReference type="Proteomes" id="UP000214646">
    <property type="component" value="Unassembled WGS sequence"/>
</dbReference>
<feature type="transmembrane region" description="Helical" evidence="2">
    <location>
        <begin position="20"/>
        <end position="41"/>
    </location>
</feature>
<dbReference type="PANTHER" id="PTHR30093:SF2">
    <property type="entry name" value="TYPE II SECRETION SYSTEM PROTEIN H"/>
    <property type="match status" value="1"/>
</dbReference>
<evidence type="ECO:0000313" key="5">
    <source>
        <dbReference type="EMBL" id="OWK42910.1"/>
    </source>
</evidence>
<protein>
    <recommendedName>
        <fullName evidence="3">DUF1559 domain-containing protein</fullName>
    </recommendedName>
</protein>
<evidence type="ECO:0000313" key="4">
    <source>
        <dbReference type="EMBL" id="OWK36332.1"/>
    </source>
</evidence>
<accession>A0A225D4A6</accession>
<dbReference type="EMBL" id="NIDE01000004">
    <property type="protein sequence ID" value="OWK42910.1"/>
    <property type="molecule type" value="Genomic_DNA"/>
</dbReference>
<reference evidence="4" key="2">
    <citation type="journal article" date="2018" name="Appl. Environ. Microbiol.">
        <title>Genome Analysis of Fimbriiglobus ruber SP5(T), a Planctomycete with Confirmed Chitinolytic Capability.</title>
        <authorList>
            <person name="Ravin N.V."/>
            <person name="Rakitin A.L."/>
            <person name="Ivanova A.A."/>
            <person name="Beletsky A.V."/>
            <person name="Kulichevskaya I.S."/>
            <person name="Mardanov A.V."/>
            <person name="Dedysh S.N."/>
        </authorList>
    </citation>
    <scope>NUCLEOTIDE SEQUENCE</scope>
    <source>
        <strain evidence="4">SP5</strain>
    </source>
</reference>
<dbReference type="EMBL" id="NIDE01000017">
    <property type="protein sequence ID" value="OWK36332.1"/>
    <property type="molecule type" value="Genomic_DNA"/>
</dbReference>
<dbReference type="RefSeq" id="WP_088253849.1">
    <property type="nucleotide sequence ID" value="NZ_NIDE01000004.1"/>
</dbReference>
<evidence type="ECO:0000256" key="2">
    <source>
        <dbReference type="SAM" id="Phobius"/>
    </source>
</evidence>
<comment type="caution">
    <text evidence="4">The sequence shown here is derived from an EMBL/GenBank/DDBJ whole genome shotgun (WGS) entry which is preliminary data.</text>
</comment>
<feature type="domain" description="DUF1559" evidence="3">
    <location>
        <begin position="89"/>
        <end position="193"/>
    </location>
</feature>
<evidence type="ECO:0000313" key="6">
    <source>
        <dbReference type="Proteomes" id="UP000214646"/>
    </source>
</evidence>
<dbReference type="PANTHER" id="PTHR30093">
    <property type="entry name" value="GENERAL SECRETION PATHWAY PROTEIN G"/>
    <property type="match status" value="1"/>
</dbReference>
<reference evidence="6" key="1">
    <citation type="submission" date="2017-06" db="EMBL/GenBank/DDBJ databases">
        <title>Genome analysis of Fimbriiglobus ruber SP5, the first member of the order Planctomycetales with confirmed chitinolytic capability.</title>
        <authorList>
            <person name="Ravin N.V."/>
            <person name="Rakitin A.L."/>
            <person name="Ivanova A.A."/>
            <person name="Beletsky A.V."/>
            <person name="Kulichevskaya I.S."/>
            <person name="Mardanov A.V."/>
            <person name="Dedysh S.N."/>
        </authorList>
    </citation>
    <scope>NUCLEOTIDE SEQUENCE [LARGE SCALE GENOMIC DNA]</scope>
    <source>
        <strain evidence="6">SP5</strain>
    </source>
</reference>
<keyword evidence="2" id="KW-1133">Transmembrane helix</keyword>
<dbReference type="InterPro" id="IPR011453">
    <property type="entry name" value="DUF1559"/>
</dbReference>
<evidence type="ECO:0000259" key="3">
    <source>
        <dbReference type="Pfam" id="PF07596"/>
    </source>
</evidence>
<sequence length="294" mass="31294">MNDDRHGSANGYRSNGIATAALVFGVLALCGGLTAIPAIICGVIGVRRAGRRGGAGRGKARVGLALGVIMAIVAPAVLVPGIDRIHDNATRARSVNNVKQILLGAAAYNDEHNKFPTPYVRPPAGQSAPADPAGRLSWRVSLLPYIEQGSLYKQIRLDEAWDGPANGPLTNRRIPTYQDPARAGPEPDNQTPYRVFVGAGAFFDEAKPRRSFANVVDGNVILLVEAAQTVPWAQYNELPFTSDGPLPPLGAPHRDVFLVGMIDGSARWIKKSVSPEMLRAAITPDGGEPIAIDW</sequence>
<feature type="transmembrane region" description="Helical" evidence="2">
    <location>
        <begin position="62"/>
        <end position="82"/>
    </location>
</feature>
<gene>
    <name evidence="5" type="ORF">FRUB_02507</name>
    <name evidence="4" type="ORF">FRUB_08895</name>
</gene>
<dbReference type="AlphaFoldDB" id="A0A225D4A6"/>
<organism evidence="4 6">
    <name type="scientific">Fimbriiglobus ruber</name>
    <dbReference type="NCBI Taxonomy" id="1908690"/>
    <lineage>
        <taxon>Bacteria</taxon>
        <taxon>Pseudomonadati</taxon>
        <taxon>Planctomycetota</taxon>
        <taxon>Planctomycetia</taxon>
        <taxon>Gemmatales</taxon>
        <taxon>Gemmataceae</taxon>
        <taxon>Fimbriiglobus</taxon>
    </lineage>
</organism>
<feature type="region of interest" description="Disordered" evidence="1">
    <location>
        <begin position="167"/>
        <end position="190"/>
    </location>
</feature>
<dbReference type="Pfam" id="PF07596">
    <property type="entry name" value="SBP_bac_10"/>
    <property type="match status" value="1"/>
</dbReference>
<keyword evidence="2" id="KW-0812">Transmembrane</keyword>
<keyword evidence="6" id="KW-1185">Reference proteome</keyword>
<keyword evidence="2" id="KW-0472">Membrane</keyword>